<dbReference type="NCBIfam" id="TIGR01625">
    <property type="entry name" value="YidE_YbjL_dupl"/>
    <property type="match status" value="1"/>
</dbReference>
<evidence type="ECO:0000256" key="8">
    <source>
        <dbReference type="SAM" id="Phobius"/>
    </source>
</evidence>
<feature type="transmembrane region" description="Helical" evidence="8">
    <location>
        <begin position="63"/>
        <end position="85"/>
    </location>
</feature>
<dbReference type="Gene3D" id="3.30.70.1450">
    <property type="entry name" value="Regulator of K+ conductance, C-terminal domain"/>
    <property type="match status" value="2"/>
</dbReference>
<dbReference type="EMBL" id="AJSR01002683">
    <property type="protein sequence ID" value="EKM28105.1"/>
    <property type="molecule type" value="Genomic_DNA"/>
</dbReference>
<evidence type="ECO:0000256" key="2">
    <source>
        <dbReference type="ARBA" id="ARBA00009854"/>
    </source>
</evidence>
<feature type="transmembrane region" description="Helical" evidence="8">
    <location>
        <begin position="415"/>
        <end position="434"/>
    </location>
</feature>
<protein>
    <submittedName>
        <fullName evidence="10">Aspartate-alanine antiporter</fullName>
    </submittedName>
</protein>
<evidence type="ECO:0000256" key="6">
    <source>
        <dbReference type="ARBA" id="ARBA00022989"/>
    </source>
</evidence>
<dbReference type="PROSITE" id="PS51202">
    <property type="entry name" value="RCK_C"/>
    <property type="match status" value="1"/>
</dbReference>
<feature type="transmembrane region" description="Helical" evidence="8">
    <location>
        <begin position="12"/>
        <end position="28"/>
    </location>
</feature>
<dbReference type="InterPro" id="IPR022457">
    <property type="entry name" value="Asp_Ala_antiprt"/>
</dbReference>
<feature type="transmembrane region" description="Helical" evidence="8">
    <location>
        <begin position="483"/>
        <end position="506"/>
    </location>
</feature>
<keyword evidence="7 8" id="KW-0472">Membrane</keyword>
<dbReference type="Pfam" id="PF02080">
    <property type="entry name" value="TrkA_C"/>
    <property type="match status" value="2"/>
</dbReference>
<keyword evidence="3" id="KW-0813">Transport</keyword>
<keyword evidence="4" id="KW-1003">Cell membrane</keyword>
<evidence type="ECO:0000259" key="9">
    <source>
        <dbReference type="PROSITE" id="PS51202"/>
    </source>
</evidence>
<dbReference type="AlphaFoldDB" id="A0A454CNX3"/>
<evidence type="ECO:0000313" key="10">
    <source>
        <dbReference type="EMBL" id="EKM28105.1"/>
    </source>
</evidence>
<feature type="transmembrane region" description="Helical" evidence="8">
    <location>
        <begin position="161"/>
        <end position="183"/>
    </location>
</feature>
<dbReference type="PANTHER" id="PTHR30445:SF9">
    <property type="match status" value="1"/>
</dbReference>
<evidence type="ECO:0000256" key="5">
    <source>
        <dbReference type="ARBA" id="ARBA00022692"/>
    </source>
</evidence>
<dbReference type="InterPro" id="IPR006037">
    <property type="entry name" value="RCK_C"/>
</dbReference>
<gene>
    <name evidence="10" type="primary">aspT</name>
    <name evidence="10" type="ORF">VCHENC02_5964</name>
</gene>
<evidence type="ECO:0000256" key="1">
    <source>
        <dbReference type="ARBA" id="ARBA00004651"/>
    </source>
</evidence>
<name>A0A454CNX3_VIBHA</name>
<reference evidence="10 11" key="1">
    <citation type="submission" date="2012-10" db="EMBL/GenBank/DDBJ databases">
        <title>Genome sequence of Vibrio Cholerae HENC-02.</title>
        <authorList>
            <person name="Eppinger M."/>
            <person name="Hasan N.A."/>
            <person name="Sengamalay N."/>
            <person name="Hine E."/>
            <person name="Su Q."/>
            <person name="Daugherty S.C."/>
            <person name="Young S."/>
            <person name="Sadzewicz L."/>
            <person name="Tallon L."/>
            <person name="Cebula T.A."/>
            <person name="Ravel J."/>
            <person name="Colwell R.R."/>
        </authorList>
    </citation>
    <scope>NUCLEOTIDE SEQUENCE [LARGE SCALE GENOMIC DNA]</scope>
    <source>
        <strain evidence="10 11">HENC-02</strain>
    </source>
</reference>
<dbReference type="Proteomes" id="UP000008367">
    <property type="component" value="Unassembled WGS sequence"/>
</dbReference>
<comment type="similarity">
    <text evidence="2">Belongs to the AAE transporter (TC 2.A.81) family.</text>
</comment>
<evidence type="ECO:0000313" key="11">
    <source>
        <dbReference type="Proteomes" id="UP000008367"/>
    </source>
</evidence>
<dbReference type="InterPro" id="IPR050144">
    <property type="entry name" value="AAE_transporter"/>
</dbReference>
<proteinExistence type="inferred from homology"/>
<keyword evidence="5 8" id="KW-0812">Transmembrane</keyword>
<feature type="transmembrane region" description="Helical" evidence="8">
    <location>
        <begin position="391"/>
        <end position="409"/>
    </location>
</feature>
<dbReference type="PANTHER" id="PTHR30445">
    <property type="entry name" value="K(+)_H(+) ANTIPORTER SUBUNIT KHTT"/>
    <property type="match status" value="1"/>
</dbReference>
<feature type="transmembrane region" description="Helical" evidence="8">
    <location>
        <begin position="541"/>
        <end position="568"/>
    </location>
</feature>
<accession>A0A454CNX3</accession>
<feature type="non-terminal residue" evidence="10">
    <location>
        <position position="1"/>
    </location>
</feature>
<dbReference type="GO" id="GO:0006813">
    <property type="term" value="P:potassium ion transport"/>
    <property type="evidence" value="ECO:0007669"/>
    <property type="project" value="InterPro"/>
</dbReference>
<comment type="subcellular location">
    <subcellularLocation>
        <location evidence="1">Cell membrane</location>
        <topology evidence="1">Multi-pass membrane protein</topology>
    </subcellularLocation>
</comment>
<keyword evidence="6 8" id="KW-1133">Transmembrane helix</keyword>
<dbReference type="NCBIfam" id="TIGR03802">
    <property type="entry name" value="Asp_Ala_antiprt"/>
    <property type="match status" value="1"/>
</dbReference>
<organism evidence="10 11">
    <name type="scientific">Vibrio harveyi</name>
    <name type="common">Beneckea harveyi</name>
    <dbReference type="NCBI Taxonomy" id="669"/>
    <lineage>
        <taxon>Bacteria</taxon>
        <taxon>Pseudomonadati</taxon>
        <taxon>Pseudomonadota</taxon>
        <taxon>Gammaproteobacteria</taxon>
        <taxon>Vibrionales</taxon>
        <taxon>Vibrionaceae</taxon>
        <taxon>Vibrio</taxon>
    </lineage>
</organism>
<comment type="caution">
    <text evidence="10">The sequence shown here is derived from an EMBL/GenBank/DDBJ whole genome shotgun (WGS) entry which is preliminary data.</text>
</comment>
<feature type="transmembrane region" description="Helical" evidence="8">
    <location>
        <begin position="92"/>
        <end position="114"/>
    </location>
</feature>
<evidence type="ECO:0000256" key="3">
    <source>
        <dbReference type="ARBA" id="ARBA00022448"/>
    </source>
</evidence>
<evidence type="ECO:0000256" key="4">
    <source>
        <dbReference type="ARBA" id="ARBA00022475"/>
    </source>
</evidence>
<evidence type="ECO:0000256" key="7">
    <source>
        <dbReference type="ARBA" id="ARBA00023136"/>
    </source>
</evidence>
<dbReference type="Pfam" id="PF06826">
    <property type="entry name" value="Asp-Al_Ex"/>
    <property type="match status" value="2"/>
</dbReference>
<dbReference type="InterPro" id="IPR036721">
    <property type="entry name" value="RCK_C_sf"/>
</dbReference>
<feature type="domain" description="RCK C-terminal" evidence="9">
    <location>
        <begin position="209"/>
        <end position="292"/>
    </location>
</feature>
<feature type="transmembrane region" description="Helical" evidence="8">
    <location>
        <begin position="35"/>
        <end position="57"/>
    </location>
</feature>
<sequence>VMEIISNLFDMAPFVALFITLSLGYMVGKITIGRFVLGGVAGTLLMGVIIGQFGVHIDPGVKSIFFALFIYAVGYQGGAQFFKALNFRTINILLSAVVMTVSGLLCVLAAAWMFDLDRGTAAGLAAGGLTQSAIIGTAGDAIARLGGVTEEAKHLMQTNVAVGYAVTYIFGSLGPILMVTWVFPTLMKWDIRAEAIALEEKNSNGKHDLAPGEFNAVTALVTRAFKVSKDGGLAGKTLAQLNQHALAACIELIQRDGKVLEVDKFTALKEGDVIVVTGRRNAIHQLQDGLADNEIALPEGYEVIEENRQLIADNRKLIGKSLQEIKEASNQGSMRGIYVTDYIREGNSIEMTPDLVVKKNDVIQLTGTAKDINRVEKNIGQRMGSATMTDFIVLGMGMVLGLLIGLISFKIAGIPVTIGSGAGCLISGLIVGWLRSRNPHVAQFPEGAANFIRDFGLAAFVGIVGLEAGPQAVDTIKEHGMSLLFLGMAVTIIPQFISFFFSYFVLKIKNPVEALGCVTGGRSANPAFAALMEKTGNATPVFSFTVTYAVANVLLTLWGPIIVGIITLNAGM</sequence>
<dbReference type="SUPFAM" id="SSF116726">
    <property type="entry name" value="TrkA C-terminal domain-like"/>
    <property type="match status" value="2"/>
</dbReference>
<dbReference type="GO" id="GO:0008324">
    <property type="term" value="F:monoatomic cation transmembrane transporter activity"/>
    <property type="evidence" value="ECO:0007669"/>
    <property type="project" value="InterPro"/>
</dbReference>
<dbReference type="GO" id="GO:0005886">
    <property type="term" value="C:plasma membrane"/>
    <property type="evidence" value="ECO:0007669"/>
    <property type="project" value="UniProtKB-SubCell"/>
</dbReference>
<dbReference type="InterPro" id="IPR006512">
    <property type="entry name" value="YidE_YbjL"/>
</dbReference>